<dbReference type="EMBL" id="MSCH01000003">
    <property type="protein sequence ID" value="PQJ54543.1"/>
    <property type="molecule type" value="Genomic_DNA"/>
</dbReference>
<dbReference type="InterPro" id="IPR025979">
    <property type="entry name" value="ChrR-like_cupin_dom"/>
</dbReference>
<organism evidence="2 3">
    <name type="scientific">Psychrosphaera saromensis</name>
    <dbReference type="NCBI Taxonomy" id="716813"/>
    <lineage>
        <taxon>Bacteria</taxon>
        <taxon>Pseudomonadati</taxon>
        <taxon>Pseudomonadota</taxon>
        <taxon>Gammaproteobacteria</taxon>
        <taxon>Alteromonadales</taxon>
        <taxon>Pseudoalteromonadaceae</taxon>
        <taxon>Psychrosphaera</taxon>
    </lineage>
</organism>
<feature type="domain" description="ChrR-like cupin" evidence="1">
    <location>
        <begin position="146"/>
        <end position="209"/>
    </location>
</feature>
<evidence type="ECO:0000259" key="1">
    <source>
        <dbReference type="Pfam" id="PF12973"/>
    </source>
</evidence>
<evidence type="ECO:0000313" key="2">
    <source>
        <dbReference type="EMBL" id="PQJ54543.1"/>
    </source>
</evidence>
<evidence type="ECO:0000313" key="3">
    <source>
        <dbReference type="Proteomes" id="UP000239007"/>
    </source>
</evidence>
<dbReference type="InterPro" id="IPR014710">
    <property type="entry name" value="RmlC-like_jellyroll"/>
</dbReference>
<dbReference type="InterPro" id="IPR041916">
    <property type="entry name" value="Anti_sigma_zinc_sf"/>
</dbReference>
<protein>
    <recommendedName>
        <fullName evidence="1">ChrR-like cupin domain-containing protein</fullName>
    </recommendedName>
</protein>
<sequence>MINHHPKIDLLIQHVNGELPASISAGIKIHSDLCTKCNNQIIELTKHAAKTCLGSQELDSQEFAAESFAAQDHDEEYNFDAQSMINNITEMQAETELNIDETPLSVTFRGVEYDLPNVMKHMSLGKPAQIGKLSRSRILLDEGHIHSSLLRIEAGGSIPEHTHKGYEITLLLEGSFKDDMGEYVAGDFIVLDGKHQHQPMSELGCLCYTVVSDSLHFTQGINKLLNPIGSFIY</sequence>
<dbReference type="InterPro" id="IPR012807">
    <property type="entry name" value="Anti-sigma_ChrR"/>
</dbReference>
<dbReference type="AlphaFoldDB" id="A0A2S7UX75"/>
<dbReference type="Proteomes" id="UP000239007">
    <property type="component" value="Unassembled WGS sequence"/>
</dbReference>
<gene>
    <name evidence="2" type="ORF">BTO11_13395</name>
</gene>
<comment type="caution">
    <text evidence="2">The sequence shown here is derived from an EMBL/GenBank/DDBJ whole genome shotgun (WGS) entry which is preliminary data.</text>
</comment>
<accession>A0A2S7UX75</accession>
<keyword evidence="3" id="KW-1185">Reference proteome</keyword>
<dbReference type="RefSeq" id="WP_105053063.1">
    <property type="nucleotide sequence ID" value="NZ_BMYG01000001.1"/>
</dbReference>
<dbReference type="Gene3D" id="2.60.120.10">
    <property type="entry name" value="Jelly Rolls"/>
    <property type="match status" value="1"/>
</dbReference>
<dbReference type="SUPFAM" id="SSF51182">
    <property type="entry name" value="RmlC-like cupins"/>
    <property type="match status" value="1"/>
</dbReference>
<name>A0A2S7UX75_9GAMM</name>
<dbReference type="InterPro" id="IPR011051">
    <property type="entry name" value="RmlC_Cupin_sf"/>
</dbReference>
<dbReference type="Pfam" id="PF12973">
    <property type="entry name" value="Cupin_7"/>
    <property type="match status" value="1"/>
</dbReference>
<reference evidence="2 3" key="1">
    <citation type="submission" date="2016-12" db="EMBL/GenBank/DDBJ databases">
        <title>Diversity of luminous bacteria.</title>
        <authorList>
            <person name="Yoshizawa S."/>
            <person name="Kogure K."/>
        </authorList>
    </citation>
    <scope>NUCLEOTIDE SEQUENCE [LARGE SCALE GENOMIC DNA]</scope>
    <source>
        <strain evidence="2 3">SA4-48</strain>
    </source>
</reference>
<dbReference type="NCBIfam" id="TIGR02451">
    <property type="entry name" value="anti_sig_ChrR"/>
    <property type="match status" value="1"/>
</dbReference>
<dbReference type="OrthoDB" id="2988517at2"/>
<proteinExistence type="predicted"/>
<dbReference type="Gene3D" id="1.10.10.1320">
    <property type="entry name" value="Anti-sigma factor, zinc-finger domain"/>
    <property type="match status" value="1"/>
</dbReference>